<protein>
    <submittedName>
        <fullName evidence="2">Uncharacterized protein</fullName>
    </submittedName>
</protein>
<dbReference type="OrthoDB" id="10037838at2759"/>
<gene>
    <name evidence="2" type="ORF">DNTS_010083</name>
</gene>
<keyword evidence="3" id="KW-1185">Reference proteome</keyword>
<evidence type="ECO:0000313" key="2">
    <source>
        <dbReference type="EMBL" id="TRY60037.1"/>
    </source>
</evidence>
<accession>A0A553N3M7</accession>
<dbReference type="AlphaFoldDB" id="A0A553N3M7"/>
<organism evidence="2 3">
    <name type="scientific">Danionella cerebrum</name>
    <dbReference type="NCBI Taxonomy" id="2873325"/>
    <lineage>
        <taxon>Eukaryota</taxon>
        <taxon>Metazoa</taxon>
        <taxon>Chordata</taxon>
        <taxon>Craniata</taxon>
        <taxon>Vertebrata</taxon>
        <taxon>Euteleostomi</taxon>
        <taxon>Actinopterygii</taxon>
        <taxon>Neopterygii</taxon>
        <taxon>Teleostei</taxon>
        <taxon>Ostariophysi</taxon>
        <taxon>Cypriniformes</taxon>
        <taxon>Danionidae</taxon>
        <taxon>Danioninae</taxon>
        <taxon>Danionella</taxon>
    </lineage>
</organism>
<dbReference type="EMBL" id="SRMA01027084">
    <property type="protein sequence ID" value="TRY60037.1"/>
    <property type="molecule type" value="Genomic_DNA"/>
</dbReference>
<proteinExistence type="predicted"/>
<dbReference type="Proteomes" id="UP000316079">
    <property type="component" value="Unassembled WGS sequence"/>
</dbReference>
<sequence>MDRCEGVKALSGEPWREMKQKQVMEQEQGSDGQEELVTELQHLLAVTLASNVLIKLPVAVRLMVQRVLMSHHGVPANTSAIINPLLSKLLHQRNHLGFTLTISPSTF</sequence>
<name>A0A553N3M7_9TELE</name>
<evidence type="ECO:0000313" key="3">
    <source>
        <dbReference type="Proteomes" id="UP000316079"/>
    </source>
</evidence>
<feature type="compositionally biased region" description="Basic and acidic residues" evidence="1">
    <location>
        <begin position="14"/>
        <end position="24"/>
    </location>
</feature>
<feature type="region of interest" description="Disordered" evidence="1">
    <location>
        <begin position="1"/>
        <end position="33"/>
    </location>
</feature>
<reference evidence="2 3" key="1">
    <citation type="journal article" date="2019" name="Sci. Data">
        <title>Hybrid genome assembly and annotation of Danionella translucida.</title>
        <authorList>
            <person name="Kadobianskyi M."/>
            <person name="Schulze L."/>
            <person name="Schuelke M."/>
            <person name="Judkewitz B."/>
        </authorList>
    </citation>
    <scope>NUCLEOTIDE SEQUENCE [LARGE SCALE GENOMIC DNA]</scope>
    <source>
        <strain evidence="2 3">Bolton</strain>
    </source>
</reference>
<evidence type="ECO:0000256" key="1">
    <source>
        <dbReference type="SAM" id="MobiDB-lite"/>
    </source>
</evidence>
<comment type="caution">
    <text evidence="2">The sequence shown here is derived from an EMBL/GenBank/DDBJ whole genome shotgun (WGS) entry which is preliminary data.</text>
</comment>